<accession>A0A1L7LI13</accession>
<name>A0A1L7LI13_9STRE</name>
<feature type="transmembrane region" description="Helical" evidence="6">
    <location>
        <begin position="59"/>
        <end position="86"/>
    </location>
</feature>
<dbReference type="PANTHER" id="PTHR24421">
    <property type="entry name" value="NITRATE/NITRITE SENSOR PROTEIN NARX-RELATED"/>
    <property type="match status" value="1"/>
</dbReference>
<keyword evidence="5" id="KW-0902">Two-component regulatory system</keyword>
<dbReference type="Proteomes" id="UP000217758">
    <property type="component" value="Chromosome"/>
</dbReference>
<feature type="domain" description="Histidine kinase/HSP90-like ATPase" evidence="7">
    <location>
        <begin position="279"/>
        <end position="366"/>
    </location>
</feature>
<dbReference type="Gene3D" id="3.30.565.10">
    <property type="entry name" value="Histidine kinase-like ATPase, C-terminal domain"/>
    <property type="match status" value="1"/>
</dbReference>
<evidence type="ECO:0000256" key="5">
    <source>
        <dbReference type="ARBA" id="ARBA00023012"/>
    </source>
</evidence>
<feature type="transmembrane region" description="Helical" evidence="6">
    <location>
        <begin position="12"/>
        <end position="28"/>
    </location>
</feature>
<dbReference type="GO" id="GO:0000155">
    <property type="term" value="F:phosphorelay sensor kinase activity"/>
    <property type="evidence" value="ECO:0007669"/>
    <property type="project" value="InterPro"/>
</dbReference>
<evidence type="ECO:0000256" key="6">
    <source>
        <dbReference type="SAM" id="Phobius"/>
    </source>
</evidence>
<keyword evidence="6" id="KW-1133">Transmembrane helix</keyword>
<evidence type="ECO:0000256" key="1">
    <source>
        <dbReference type="ARBA" id="ARBA00000085"/>
    </source>
</evidence>
<dbReference type="InterPro" id="IPR011712">
    <property type="entry name" value="Sig_transdc_His_kin_sub3_dim/P"/>
</dbReference>
<dbReference type="EC" id="2.7.13.3" evidence="2"/>
<evidence type="ECO:0000256" key="2">
    <source>
        <dbReference type="ARBA" id="ARBA00012438"/>
    </source>
</evidence>
<evidence type="ECO:0000256" key="3">
    <source>
        <dbReference type="ARBA" id="ARBA00022679"/>
    </source>
</evidence>
<comment type="catalytic activity">
    <reaction evidence="1">
        <text>ATP + protein L-histidine = ADP + protein N-phospho-L-histidine.</text>
        <dbReference type="EC" id="2.7.13.3"/>
    </reaction>
</comment>
<proteinExistence type="predicted"/>
<feature type="transmembrane region" description="Helical" evidence="6">
    <location>
        <begin position="34"/>
        <end position="52"/>
    </location>
</feature>
<dbReference type="KEGG" id="strg:SRT_05700"/>
<evidence type="ECO:0000256" key="4">
    <source>
        <dbReference type="ARBA" id="ARBA00022777"/>
    </source>
</evidence>
<dbReference type="GO" id="GO:0046983">
    <property type="term" value="F:protein dimerization activity"/>
    <property type="evidence" value="ECO:0007669"/>
    <property type="project" value="InterPro"/>
</dbReference>
<dbReference type="GO" id="GO:0016020">
    <property type="term" value="C:membrane"/>
    <property type="evidence" value="ECO:0007669"/>
    <property type="project" value="InterPro"/>
</dbReference>
<feature type="transmembrane region" description="Helical" evidence="6">
    <location>
        <begin position="106"/>
        <end position="126"/>
    </location>
</feature>
<dbReference type="Pfam" id="PF02518">
    <property type="entry name" value="HATPase_c"/>
    <property type="match status" value="1"/>
</dbReference>
<dbReference type="EMBL" id="AP014612">
    <property type="protein sequence ID" value="BAQ23831.1"/>
    <property type="molecule type" value="Genomic_DNA"/>
</dbReference>
<keyword evidence="9" id="KW-1185">Reference proteome</keyword>
<evidence type="ECO:0000259" key="7">
    <source>
        <dbReference type="SMART" id="SM00387"/>
    </source>
</evidence>
<dbReference type="Pfam" id="PF07730">
    <property type="entry name" value="HisKA_3"/>
    <property type="match status" value="1"/>
</dbReference>
<dbReference type="AlphaFoldDB" id="A0A1L7LI13"/>
<reference evidence="8 9" key="1">
    <citation type="journal article" date="2016" name="Microbiol. Immunol.">
        <title>Complete genome sequence of Streptococcus troglodytae TKU31 isolated from the oral cavity of a chimpanzee (Pan troglodytes).</title>
        <authorList>
            <person name="Okamoto M."/>
            <person name="Naito M."/>
            <person name="Miyanohara M."/>
            <person name="Imai S."/>
            <person name="Nomura Y."/>
            <person name="Saito W."/>
            <person name="Momoi Y."/>
            <person name="Takada K."/>
            <person name="Miyabe-Nishiwaki T."/>
            <person name="Tomonaga M."/>
            <person name="Hanada N."/>
        </authorList>
    </citation>
    <scope>NUCLEOTIDE SEQUENCE [LARGE SCALE GENOMIC DNA]</scope>
    <source>
        <strain evidence="9">TKU 31</strain>
    </source>
</reference>
<keyword evidence="4 8" id="KW-0418">Kinase</keyword>
<evidence type="ECO:0000313" key="9">
    <source>
        <dbReference type="Proteomes" id="UP000217758"/>
    </source>
</evidence>
<dbReference type="Gene3D" id="1.20.5.1930">
    <property type="match status" value="1"/>
</dbReference>
<dbReference type="CDD" id="cd16917">
    <property type="entry name" value="HATPase_UhpB-NarQ-NarX-like"/>
    <property type="match status" value="1"/>
</dbReference>
<dbReference type="SUPFAM" id="SSF55874">
    <property type="entry name" value="ATPase domain of HSP90 chaperone/DNA topoisomerase II/histidine kinase"/>
    <property type="match status" value="1"/>
</dbReference>
<dbReference type="RefSeq" id="WP_161940018.1">
    <property type="nucleotide sequence ID" value="NZ_AP014612.1"/>
</dbReference>
<dbReference type="SMART" id="SM00387">
    <property type="entry name" value="HATPase_c"/>
    <property type="match status" value="1"/>
</dbReference>
<keyword evidence="6" id="KW-0472">Membrane</keyword>
<dbReference type="PANTHER" id="PTHR24421:SF63">
    <property type="entry name" value="SENSOR HISTIDINE KINASE DESK"/>
    <property type="match status" value="1"/>
</dbReference>
<evidence type="ECO:0000313" key="8">
    <source>
        <dbReference type="EMBL" id="BAQ23831.1"/>
    </source>
</evidence>
<feature type="transmembrane region" description="Helical" evidence="6">
    <location>
        <begin position="133"/>
        <end position="150"/>
    </location>
</feature>
<gene>
    <name evidence="8" type="ORF">SRT_05700</name>
</gene>
<dbReference type="InterPro" id="IPR050482">
    <property type="entry name" value="Sensor_HK_TwoCompSys"/>
</dbReference>
<organism evidence="8 9">
    <name type="scientific">Streptococcus troglodytae</name>
    <dbReference type="NCBI Taxonomy" id="1111760"/>
    <lineage>
        <taxon>Bacteria</taxon>
        <taxon>Bacillati</taxon>
        <taxon>Bacillota</taxon>
        <taxon>Bacilli</taxon>
        <taxon>Lactobacillales</taxon>
        <taxon>Streptococcaceae</taxon>
        <taxon>Streptococcus</taxon>
    </lineage>
</organism>
<sequence length="368" mass="42312">MFRQRQKNDLPYYIGLVFLVFPILGTVANYYPMWTLILTAGFTAAYLLLVRLKASYHRIIAVLWFYTLAYIAFMTLAYEGAMMWFLFYHVNLLVWRFGDSYWSYRFLSFSLVTFFLGINGIIYGIVHKDGSAALMMSIALPIFVFGMYYFQNHLRLQEKIEAEIVEQNRTINILSAENERNRIGRDLHDTLGHTFAMMSLKTELALKQMKKGQYEAVQKQLEELNQISHDSMHEVRELVNHLKYRTVAEELTEMERLFGLSDISLSVDNRLDLDSLSPVTQSTMTMVLRELANNVIKHSQADGCQITIKRGEGIEVIVEDNGVGFAELTGQELHSIRERLSLVNGDVEVTSPNNPTVVTIYLNEGGRQ</sequence>
<keyword evidence="3" id="KW-0808">Transferase</keyword>
<protein>
    <recommendedName>
        <fullName evidence="2">histidine kinase</fullName>
        <ecNumber evidence="2">2.7.13.3</ecNumber>
    </recommendedName>
</protein>
<dbReference type="InterPro" id="IPR003594">
    <property type="entry name" value="HATPase_dom"/>
</dbReference>
<keyword evidence="6" id="KW-0812">Transmembrane</keyword>
<dbReference type="InterPro" id="IPR036890">
    <property type="entry name" value="HATPase_C_sf"/>
</dbReference>